<proteinExistence type="predicted"/>
<protein>
    <submittedName>
        <fullName evidence="2">DEKNAAC101721</fullName>
    </submittedName>
</protein>
<evidence type="ECO:0000313" key="3">
    <source>
        <dbReference type="Proteomes" id="UP000290900"/>
    </source>
</evidence>
<name>A0A448YIP9_BRENA</name>
<keyword evidence="3" id="KW-1185">Reference proteome</keyword>
<accession>A0A448YIP9</accession>
<sequence length="791" mass="87567">MNGYLAREWYLWNQVQRGYARFTNDAASASVPAPSSSESFESDDEYDTEKQLLLAQESHPKPSTRRSPSSFVKYILLFQLIAGIIGLCSMSRREDHFVSSSAPARPFSGMSTNSSKPIVPIHEIIEIPVLPALEYGKPVFQQGLLNASFGNSWGHPAIVNYNAPPEGTNFTQVVLTLDLWVDGVQFDRLLHLYLKGNEIWRSSTPEPAGKLTHTFTQKDVSVYDRLFRQDSELMLQLDNLLTPRLTGVVNISLNAFYYYNEKNASLIPHKHLGETDLSYLFTKERSSGADLRIRDVDDVVIPGAADVIFGRSEGADHVIPLVKAPAERPPLVYYPDSDFSVVVPKLAKNTTHTKLLVYTSGNAEEEFWFSNLLDLYKDRFKNHGHVFGGHGPCRVINLYNDGVRIGSANPFPVIYTGGLSPALWNPIVSTGAYDIRAVEFDISSLLPLLWKDALKLKIEVSNCLDDDLKIGEEPSGIGSNWISSANLVVWEGKDVASASGEVLSIDNSTKVTSFAFEPPFAGLLNQIVNAKYATQIRTYFNYTLTNGSSVDFIAEHYTKSQQSSIILIKKFGDNQSVISVPQGKTSVAILDPVDNSTTFNFNVSNSFPLVSGLGTKPIVGPETDYQVNISKKANFKVRVNGAKILQLKATENGTSNFTLSPSGNHGEGRVEHNFTVSNIHGHVYNRHALGDNGTIVYDNTTIINAPGSKSLDELSVAPRLNSVSQLRDLSEEIYQALLDEDPDFAEADLEAYQLFLEMAKEMVENPEDQVDTESENSRGFAKLFTSVLFDW</sequence>
<gene>
    <name evidence="2" type="ORF">BRENAR_LOCUS1496</name>
</gene>
<dbReference type="InterPro" id="IPR021102">
    <property type="entry name" value="PNGase_A"/>
</dbReference>
<dbReference type="InterPro" id="IPR056948">
    <property type="entry name" value="PNGaseA_N"/>
</dbReference>
<dbReference type="Proteomes" id="UP000290900">
    <property type="component" value="Unassembled WGS sequence"/>
</dbReference>
<organism evidence="2 3">
    <name type="scientific">Brettanomyces naardenensis</name>
    <name type="common">Yeast</name>
    <dbReference type="NCBI Taxonomy" id="13370"/>
    <lineage>
        <taxon>Eukaryota</taxon>
        <taxon>Fungi</taxon>
        <taxon>Dikarya</taxon>
        <taxon>Ascomycota</taxon>
        <taxon>Saccharomycotina</taxon>
        <taxon>Pichiomycetes</taxon>
        <taxon>Pichiales</taxon>
        <taxon>Pichiaceae</taxon>
        <taxon>Brettanomyces</taxon>
    </lineage>
</organism>
<evidence type="ECO:0000313" key="2">
    <source>
        <dbReference type="EMBL" id="VEU20761.1"/>
    </source>
</evidence>
<dbReference type="STRING" id="13370.A0A448YIP9"/>
<dbReference type="Pfam" id="PF12222">
    <property type="entry name" value="PNGaseA"/>
    <property type="match status" value="1"/>
</dbReference>
<dbReference type="OrthoDB" id="1612078at2759"/>
<dbReference type="EMBL" id="CAACVR010000007">
    <property type="protein sequence ID" value="VEU20761.1"/>
    <property type="molecule type" value="Genomic_DNA"/>
</dbReference>
<dbReference type="PANTHER" id="PTHR31104">
    <property type="entry name" value="PEPTIDE-N4-(N-ACETYL-BETA-GLUCOSAMINYL)ASPARAGINE AMIDASE A PROTEIN"/>
    <property type="match status" value="1"/>
</dbReference>
<evidence type="ECO:0000259" key="1">
    <source>
        <dbReference type="Pfam" id="PF12222"/>
    </source>
</evidence>
<reference evidence="2 3" key="1">
    <citation type="submission" date="2018-12" db="EMBL/GenBank/DDBJ databases">
        <authorList>
            <person name="Tiukova I."/>
            <person name="Dainat J."/>
        </authorList>
    </citation>
    <scope>NUCLEOTIDE SEQUENCE [LARGE SCALE GENOMIC DNA]</scope>
</reference>
<feature type="domain" description="Peptide N-acetyl-beta-D-glucosaminyl asparaginase amidase A N-terminal" evidence="1">
    <location>
        <begin position="138"/>
        <end position="507"/>
    </location>
</feature>
<dbReference type="InParanoid" id="A0A448YIP9"/>
<dbReference type="AlphaFoldDB" id="A0A448YIP9"/>